<dbReference type="CDD" id="cd06257">
    <property type="entry name" value="DnaJ"/>
    <property type="match status" value="1"/>
</dbReference>
<reference evidence="8 9" key="1">
    <citation type="submission" date="2020-07" db="EMBL/GenBank/DDBJ databases">
        <title>Huge and variable diversity of episymbiotic CPR bacteria and DPANN archaea in groundwater ecosystems.</title>
        <authorList>
            <person name="He C.Y."/>
            <person name="Keren R."/>
            <person name="Whittaker M."/>
            <person name="Farag I.F."/>
            <person name="Doudna J."/>
            <person name="Cate J.H.D."/>
            <person name="Banfield J.F."/>
        </authorList>
    </citation>
    <scope>NUCLEOTIDE SEQUENCE [LARGE SCALE GENOMIC DNA]</scope>
    <source>
        <strain evidence="8">NC_groundwater_70_Ag_B-0.1um_54_66</strain>
    </source>
</reference>
<dbReference type="EMBL" id="CP066681">
    <property type="protein sequence ID" value="QQG35936.1"/>
    <property type="molecule type" value="Genomic_DNA"/>
</dbReference>
<dbReference type="PROSITE" id="PS50076">
    <property type="entry name" value="DNAJ_2"/>
    <property type="match status" value="1"/>
</dbReference>
<evidence type="ECO:0000256" key="4">
    <source>
        <dbReference type="ARBA" id="ARBA00023136"/>
    </source>
</evidence>
<evidence type="ECO:0000259" key="7">
    <source>
        <dbReference type="PROSITE" id="PS50076"/>
    </source>
</evidence>
<evidence type="ECO:0000256" key="2">
    <source>
        <dbReference type="ARBA" id="ARBA00022692"/>
    </source>
</evidence>
<evidence type="ECO:0000256" key="6">
    <source>
        <dbReference type="SAM" id="Phobius"/>
    </source>
</evidence>
<evidence type="ECO:0000256" key="5">
    <source>
        <dbReference type="ARBA" id="ARBA00038105"/>
    </source>
</evidence>
<evidence type="ECO:0000256" key="1">
    <source>
        <dbReference type="ARBA" id="ARBA00004167"/>
    </source>
</evidence>
<dbReference type="InterPro" id="IPR001623">
    <property type="entry name" value="DnaJ_domain"/>
</dbReference>
<gene>
    <name evidence="8" type="ORF">HYS17_10605</name>
</gene>
<dbReference type="PRINTS" id="PR00625">
    <property type="entry name" value="JDOMAIN"/>
</dbReference>
<dbReference type="InterPro" id="IPR036869">
    <property type="entry name" value="J_dom_sf"/>
</dbReference>
<dbReference type="PANTHER" id="PTHR12763">
    <property type="match status" value="1"/>
</dbReference>
<feature type="domain" description="J" evidence="7">
    <location>
        <begin position="93"/>
        <end position="143"/>
    </location>
</feature>
<sequence>MPYVLLVMGAAIGLFGLYKFFVSANPKQIRAFLLAAVFFIISIALLFMAVTGRLPAAIALALAIWPIALAWWKAQHNPLKAKSVRPAQMTRGEALKILGLTDTATAEDIEEAYKRLIVKVHPDQQGSDWMATKLNEARDLLQK</sequence>
<dbReference type="SUPFAM" id="SSF46565">
    <property type="entry name" value="Chaperone J-domain"/>
    <property type="match status" value="1"/>
</dbReference>
<keyword evidence="4 6" id="KW-0472">Membrane</keyword>
<accession>A0A7T5R1W5</accession>
<feature type="transmembrane region" description="Helical" evidence="6">
    <location>
        <begin position="6"/>
        <end position="24"/>
    </location>
</feature>
<organism evidence="8 9">
    <name type="scientific">Micavibrio aeruginosavorus</name>
    <dbReference type="NCBI Taxonomy" id="349221"/>
    <lineage>
        <taxon>Bacteria</taxon>
        <taxon>Pseudomonadati</taxon>
        <taxon>Bdellovibrionota</taxon>
        <taxon>Bdellovibrionia</taxon>
        <taxon>Bdellovibrionales</taxon>
        <taxon>Pseudobdellovibrionaceae</taxon>
        <taxon>Micavibrio</taxon>
    </lineage>
</organism>
<dbReference type="GO" id="GO:0016020">
    <property type="term" value="C:membrane"/>
    <property type="evidence" value="ECO:0007669"/>
    <property type="project" value="UniProtKB-SubCell"/>
</dbReference>
<comment type="similarity">
    <text evidence="5">Belongs to the TIM14 family.</text>
</comment>
<name>A0A7T5R1W5_9BACT</name>
<dbReference type="Pfam" id="PF00226">
    <property type="entry name" value="DnaJ"/>
    <property type="match status" value="1"/>
</dbReference>
<keyword evidence="2 6" id="KW-0812">Transmembrane</keyword>
<evidence type="ECO:0000256" key="3">
    <source>
        <dbReference type="ARBA" id="ARBA00022989"/>
    </source>
</evidence>
<feature type="transmembrane region" description="Helical" evidence="6">
    <location>
        <begin position="56"/>
        <end position="72"/>
    </location>
</feature>
<evidence type="ECO:0000313" key="8">
    <source>
        <dbReference type="EMBL" id="QQG35936.1"/>
    </source>
</evidence>
<evidence type="ECO:0000313" key="9">
    <source>
        <dbReference type="Proteomes" id="UP000595362"/>
    </source>
</evidence>
<dbReference type="PANTHER" id="PTHR12763:SF28">
    <property type="entry name" value="GEO10507P1-RELATED"/>
    <property type="match status" value="1"/>
</dbReference>
<dbReference type="AlphaFoldDB" id="A0A7T5R1W5"/>
<dbReference type="Gene3D" id="1.10.287.110">
    <property type="entry name" value="DnaJ domain"/>
    <property type="match status" value="1"/>
</dbReference>
<keyword evidence="3 6" id="KW-1133">Transmembrane helix</keyword>
<comment type="subcellular location">
    <subcellularLocation>
        <location evidence="1">Membrane</location>
        <topology evidence="1">Single-pass membrane protein</topology>
    </subcellularLocation>
</comment>
<dbReference type="Proteomes" id="UP000595362">
    <property type="component" value="Chromosome"/>
</dbReference>
<proteinExistence type="inferred from homology"/>
<protein>
    <submittedName>
        <fullName evidence="8">DnaJ domain-containing protein</fullName>
    </submittedName>
</protein>
<feature type="transmembrane region" description="Helical" evidence="6">
    <location>
        <begin position="31"/>
        <end position="50"/>
    </location>
</feature>